<dbReference type="OrthoDB" id="9797363at2"/>
<dbReference type="InterPro" id="IPR013426">
    <property type="entry name" value="EpsH-like"/>
</dbReference>
<dbReference type="Proteomes" id="UP000275663">
    <property type="component" value="Chromosome"/>
</dbReference>
<keyword evidence="6 8" id="KW-1133">Transmembrane helix</keyword>
<evidence type="ECO:0000256" key="5">
    <source>
        <dbReference type="ARBA" id="ARBA00022801"/>
    </source>
</evidence>
<feature type="transmembrane region" description="Helical" evidence="8">
    <location>
        <begin position="219"/>
        <end position="239"/>
    </location>
</feature>
<evidence type="ECO:0000313" key="10">
    <source>
        <dbReference type="EMBL" id="AZP12217.1"/>
    </source>
</evidence>
<dbReference type="NCBIfam" id="TIGR02914">
    <property type="entry name" value="EpsI_fam"/>
    <property type="match status" value="1"/>
</dbReference>
<dbReference type="RefSeq" id="WP_126127599.1">
    <property type="nucleotide sequence ID" value="NZ_CP034464.1"/>
</dbReference>
<keyword evidence="7 8" id="KW-0472">Membrane</keyword>
<dbReference type="InterPro" id="IPR026392">
    <property type="entry name" value="Exo/Archaeosortase_dom"/>
</dbReference>
<dbReference type="NCBIfam" id="TIGR04178">
    <property type="entry name" value="exo_archaeo"/>
    <property type="match status" value="1"/>
</dbReference>
<keyword evidence="4 8" id="KW-0812">Transmembrane</keyword>
<dbReference type="InterPro" id="IPR017540">
    <property type="entry name" value="Exosortase-1"/>
</dbReference>
<dbReference type="Pfam" id="PF09721">
    <property type="entry name" value="Exosortase_EpsH"/>
    <property type="match status" value="1"/>
</dbReference>
<feature type="transmembrane region" description="Helical" evidence="8">
    <location>
        <begin position="79"/>
        <end position="98"/>
    </location>
</feature>
<evidence type="ECO:0000256" key="6">
    <source>
        <dbReference type="ARBA" id="ARBA00022989"/>
    </source>
</evidence>
<feature type="transmembrane region" description="Helical" evidence="8">
    <location>
        <begin position="259"/>
        <end position="279"/>
    </location>
</feature>
<evidence type="ECO:0000259" key="9">
    <source>
        <dbReference type="Pfam" id="PF11984"/>
    </source>
</evidence>
<dbReference type="EC" id="3.4.22.-" evidence="10"/>
<dbReference type="Pfam" id="PF11984">
    <property type="entry name" value="DUF3485"/>
    <property type="match status" value="1"/>
</dbReference>
<dbReference type="AlphaFoldDB" id="A0A3S9HJC9"/>
<reference evidence="10 11" key="1">
    <citation type="journal article" date="2011" name="Int. J. Syst. Evol. Microbiol.">
        <title>Description of Undibacterium oligocarboniphilum sp. nov., isolated from purified water, and Undibacterium pigrum strain CCUG 49012 as the type strain of Undibacterium parvum sp. nov., and emended descriptions of the genus Undibacterium and the species Undibacterium pigrum.</title>
        <authorList>
            <person name="Eder W."/>
            <person name="Wanner G."/>
            <person name="Ludwig W."/>
            <person name="Busse H.J."/>
            <person name="Ziemke-Kageler F."/>
            <person name="Lang E."/>
        </authorList>
    </citation>
    <scope>NUCLEOTIDE SEQUENCE [LARGE SCALE GENOMIC DNA]</scope>
    <source>
        <strain evidence="10 11">DSM 23061</strain>
    </source>
</reference>
<dbReference type="GO" id="GO:0006508">
    <property type="term" value="P:proteolysis"/>
    <property type="evidence" value="ECO:0007669"/>
    <property type="project" value="UniProtKB-KW"/>
</dbReference>
<dbReference type="InterPro" id="IPR019127">
    <property type="entry name" value="Exosortase"/>
</dbReference>
<dbReference type="EMBL" id="CP034464">
    <property type="protein sequence ID" value="AZP12217.1"/>
    <property type="molecule type" value="Genomic_DNA"/>
</dbReference>
<keyword evidence="3" id="KW-0645">Protease</keyword>
<evidence type="ECO:0000256" key="1">
    <source>
        <dbReference type="ARBA" id="ARBA00004651"/>
    </source>
</evidence>
<proteinExistence type="predicted"/>
<dbReference type="NCBIfam" id="TIGR03109">
    <property type="entry name" value="exosort_XrtA"/>
    <property type="match status" value="1"/>
</dbReference>
<comment type="subcellular location">
    <subcellularLocation>
        <location evidence="1">Cell membrane</location>
        <topology evidence="1">Multi-pass membrane protein</topology>
    </subcellularLocation>
</comment>
<dbReference type="KEGG" id="upv:EJN92_09510"/>
<evidence type="ECO:0000256" key="2">
    <source>
        <dbReference type="ARBA" id="ARBA00022475"/>
    </source>
</evidence>
<feature type="transmembrane region" description="Helical" evidence="8">
    <location>
        <begin position="110"/>
        <end position="140"/>
    </location>
</feature>
<dbReference type="GO" id="GO:0008233">
    <property type="term" value="F:peptidase activity"/>
    <property type="evidence" value="ECO:0007669"/>
    <property type="project" value="UniProtKB-KW"/>
</dbReference>
<gene>
    <name evidence="10" type="primary">xrtA</name>
    <name evidence="10" type="ORF">EJN92_09510</name>
</gene>
<keyword evidence="11" id="KW-1185">Reference proteome</keyword>
<evidence type="ECO:0000256" key="7">
    <source>
        <dbReference type="ARBA" id="ARBA00023136"/>
    </source>
</evidence>
<keyword evidence="5 10" id="KW-0378">Hydrolase</keyword>
<feature type="domain" description="Methanolan biosynthesis EpsI" evidence="9">
    <location>
        <begin position="311"/>
        <end position="503"/>
    </location>
</feature>
<feature type="transmembrane region" description="Helical" evidence="8">
    <location>
        <begin position="299"/>
        <end position="321"/>
    </location>
</feature>
<evidence type="ECO:0000313" key="11">
    <source>
        <dbReference type="Proteomes" id="UP000275663"/>
    </source>
</evidence>
<feature type="transmembrane region" description="Helical" evidence="8">
    <location>
        <begin position="21"/>
        <end position="39"/>
    </location>
</feature>
<accession>A0A3S9HJC9</accession>
<evidence type="ECO:0000256" key="8">
    <source>
        <dbReference type="SAM" id="Phobius"/>
    </source>
</evidence>
<protein>
    <submittedName>
        <fullName evidence="10">Exosortase A</fullName>
        <ecNumber evidence="10">3.4.22.-</ecNumber>
    </submittedName>
</protein>
<evidence type="ECO:0000256" key="4">
    <source>
        <dbReference type="ARBA" id="ARBA00022692"/>
    </source>
</evidence>
<dbReference type="GO" id="GO:0005886">
    <property type="term" value="C:plasma membrane"/>
    <property type="evidence" value="ECO:0007669"/>
    <property type="project" value="UniProtKB-SubCell"/>
</dbReference>
<sequence>MKFYKKGFALTQTKSTFYLKGMLIAFTLLAPFFVYFSTAKSIVGIWNTSETFAHGYIILPISLWLIWRRRDLILGMRAQTCWALLPVLASCGFAWLLAELGDVQVARQYMFVLMLALSAIVVLGWRIAWAMAFPLFFLIFAVPFGEIFLEPLINFTANFTVAALQFTGIPVLREGNSFTIPSGSWSVVEACSGLRYLISSLTLGSLYAYLTYRTTHKRVLFILFSIIVPIIANGLRAYMIVMIGHFSGMTLAVGVDHLIYGWLFFGLVMFFMFWIGSFWREDAAATAALTTDPAISETLPWSQVLLAALSVLICIGLWPAYAAYINRAQQDFPAVQIEQFQSDWKEIAPFSNWKPDFFPAHTELDRAYQNQAQIVGMHLGYYREQARSAGLISSVNQLVKHHENEWREVSSELRTERIGTRTLQVRESRLRGNFDTLLVWQWYWIDGHAIVNLYEGKMLQAKEKLLMRGDDGAALFFYTPFQENPEIARETLRDFLKTNLANLELKLSQSQKFDSK</sequence>
<dbReference type="InterPro" id="IPR014263">
    <property type="entry name" value="Methanolan_biosynth_EpsI"/>
</dbReference>
<evidence type="ECO:0000256" key="3">
    <source>
        <dbReference type="ARBA" id="ARBA00022670"/>
    </source>
</evidence>
<dbReference type="NCBIfam" id="TIGR02602">
    <property type="entry name" value="8TM_EpsH"/>
    <property type="match status" value="1"/>
</dbReference>
<feature type="transmembrane region" description="Helical" evidence="8">
    <location>
        <begin position="51"/>
        <end position="67"/>
    </location>
</feature>
<organism evidence="10 11">
    <name type="scientific">Undibacterium parvum</name>
    <dbReference type="NCBI Taxonomy" id="401471"/>
    <lineage>
        <taxon>Bacteria</taxon>
        <taxon>Pseudomonadati</taxon>
        <taxon>Pseudomonadota</taxon>
        <taxon>Betaproteobacteria</taxon>
        <taxon>Burkholderiales</taxon>
        <taxon>Oxalobacteraceae</taxon>
        <taxon>Undibacterium</taxon>
    </lineage>
</organism>
<keyword evidence="2" id="KW-1003">Cell membrane</keyword>
<feature type="transmembrane region" description="Helical" evidence="8">
    <location>
        <begin position="193"/>
        <end position="212"/>
    </location>
</feature>
<name>A0A3S9HJC9_9BURK</name>